<dbReference type="AlphaFoldDB" id="A0A8J6TKD3"/>
<evidence type="ECO:0000256" key="1">
    <source>
        <dbReference type="ARBA" id="ARBA00004418"/>
    </source>
</evidence>
<dbReference type="EMBL" id="JACNJN010000169">
    <property type="protein sequence ID" value="MBC8336507.1"/>
    <property type="molecule type" value="Genomic_DNA"/>
</dbReference>
<name>A0A8J6TKD3_9CHLR</name>
<feature type="signal peptide" evidence="6">
    <location>
        <begin position="1"/>
        <end position="29"/>
    </location>
</feature>
<keyword evidence="2" id="KW-0813">Transport</keyword>
<evidence type="ECO:0000256" key="4">
    <source>
        <dbReference type="ARBA" id="ARBA00022764"/>
    </source>
</evidence>
<feature type="binding site" evidence="5">
    <location>
        <begin position="188"/>
        <end position="191"/>
    </location>
    <ligand>
        <name>spermidine</name>
        <dbReference type="ChEBI" id="CHEBI:57834"/>
    </ligand>
</feature>
<evidence type="ECO:0000313" key="8">
    <source>
        <dbReference type="Proteomes" id="UP000614469"/>
    </source>
</evidence>
<feature type="chain" id="PRO_5035200896" evidence="6">
    <location>
        <begin position="30"/>
        <end position="370"/>
    </location>
</feature>
<reference evidence="7 8" key="1">
    <citation type="submission" date="2020-08" db="EMBL/GenBank/DDBJ databases">
        <title>Bridging the membrane lipid divide: bacteria of the FCB group superphylum have the potential to synthesize archaeal ether lipids.</title>
        <authorList>
            <person name="Villanueva L."/>
            <person name="Von Meijenfeldt F.A.B."/>
            <person name="Westbye A.B."/>
            <person name="Yadav S."/>
            <person name="Hopmans E.C."/>
            <person name="Dutilh B.E."/>
            <person name="Sinninghe Damste J.S."/>
        </authorList>
    </citation>
    <scope>NUCLEOTIDE SEQUENCE [LARGE SCALE GENOMIC DNA]</scope>
    <source>
        <strain evidence="7">NIOZ-UU36</strain>
    </source>
</reference>
<sequence length="370" mass="40869">MNHKMKVISKFFQFAPILLLVLVSACAPAATPTAEPATEVAPVPQDNVVNVYNWSDYMDESILTDFEEKFGVTVNYTEYGGMEELIEVLEAGPVDYDLVVPADYAVEYLRNESMFGAPDRANIPNFENIAPTFINPYFDPGNRYCIPYQWGTTGIGYNIQATGKEINGWGDVFDLAVEGQVRLSLLADPRESLGAILLFLGYSPNSTNPVEINEAAEFLKAHADQIASYAPDTGSELLAAGELDIAHDYSGDIFQLMENNPDIRYVIPSEGAIIWSDNFCLLANAPHKENAELFMNYLLEPEVGAALSNYLRYATPNQAALPLINESDRNDPGLYPSEDVLSKLFFLTDVGEATQVYDDAWSEILANHGE</sequence>
<dbReference type="PIRSF" id="PIRSF019574">
    <property type="entry name" value="Periplasmic_polyamine_BP"/>
    <property type="match status" value="1"/>
</dbReference>
<comment type="caution">
    <text evidence="7">The sequence shown here is derived from an EMBL/GenBank/DDBJ whole genome shotgun (WGS) entry which is preliminary data.</text>
</comment>
<dbReference type="Proteomes" id="UP000614469">
    <property type="component" value="Unassembled WGS sequence"/>
</dbReference>
<dbReference type="InterPro" id="IPR001188">
    <property type="entry name" value="Sperm_putr-bd"/>
</dbReference>
<keyword evidence="3 6" id="KW-0732">Signal</keyword>
<dbReference type="GO" id="GO:0019808">
    <property type="term" value="F:polyamine binding"/>
    <property type="evidence" value="ECO:0007669"/>
    <property type="project" value="InterPro"/>
</dbReference>
<evidence type="ECO:0000256" key="2">
    <source>
        <dbReference type="ARBA" id="ARBA00022448"/>
    </source>
</evidence>
<comment type="subcellular location">
    <subcellularLocation>
        <location evidence="1">Periplasm</location>
    </subcellularLocation>
</comment>
<evidence type="ECO:0000256" key="3">
    <source>
        <dbReference type="ARBA" id="ARBA00022729"/>
    </source>
</evidence>
<gene>
    <name evidence="7" type="ORF">H8E29_14690</name>
</gene>
<dbReference type="PANTHER" id="PTHR30222:SF17">
    <property type="entry name" value="SPERMIDINE_PUTRESCINE-BINDING PERIPLASMIC PROTEIN"/>
    <property type="match status" value="1"/>
</dbReference>
<dbReference type="InterPro" id="IPR006059">
    <property type="entry name" value="SBP"/>
</dbReference>
<evidence type="ECO:0000256" key="6">
    <source>
        <dbReference type="SAM" id="SignalP"/>
    </source>
</evidence>
<dbReference type="GO" id="GO:0015846">
    <property type="term" value="P:polyamine transport"/>
    <property type="evidence" value="ECO:0007669"/>
    <property type="project" value="InterPro"/>
</dbReference>
<feature type="binding site" evidence="5">
    <location>
        <position position="104"/>
    </location>
    <ligand>
        <name>spermidine</name>
        <dbReference type="ChEBI" id="CHEBI:57834"/>
    </ligand>
</feature>
<dbReference type="SUPFAM" id="SSF53850">
    <property type="entry name" value="Periplasmic binding protein-like II"/>
    <property type="match status" value="1"/>
</dbReference>
<organism evidence="7 8">
    <name type="scientific">Candidatus Desulfolinea nitratireducens</name>
    <dbReference type="NCBI Taxonomy" id="2841698"/>
    <lineage>
        <taxon>Bacteria</taxon>
        <taxon>Bacillati</taxon>
        <taxon>Chloroflexota</taxon>
        <taxon>Anaerolineae</taxon>
        <taxon>Anaerolineales</taxon>
        <taxon>Anaerolineales incertae sedis</taxon>
        <taxon>Candidatus Desulfolinea</taxon>
    </lineage>
</organism>
<dbReference type="PANTHER" id="PTHR30222">
    <property type="entry name" value="SPERMIDINE/PUTRESCINE-BINDING PERIPLASMIC PROTEIN"/>
    <property type="match status" value="1"/>
</dbReference>
<proteinExistence type="predicted"/>
<evidence type="ECO:0000313" key="7">
    <source>
        <dbReference type="EMBL" id="MBC8336507.1"/>
    </source>
</evidence>
<dbReference type="Pfam" id="PF13416">
    <property type="entry name" value="SBP_bac_8"/>
    <property type="match status" value="1"/>
</dbReference>
<evidence type="ECO:0000256" key="5">
    <source>
        <dbReference type="PIRSR" id="PIRSR019574-1"/>
    </source>
</evidence>
<dbReference type="Gene3D" id="3.40.190.10">
    <property type="entry name" value="Periplasmic binding protein-like II"/>
    <property type="match status" value="2"/>
</dbReference>
<keyword evidence="4" id="KW-0574">Periplasm</keyword>
<dbReference type="PRINTS" id="PR00909">
    <property type="entry name" value="SPERMDNBNDNG"/>
</dbReference>
<dbReference type="PROSITE" id="PS51257">
    <property type="entry name" value="PROKAR_LIPOPROTEIN"/>
    <property type="match status" value="1"/>
</dbReference>
<dbReference type="CDD" id="cd13590">
    <property type="entry name" value="PBP2_PotD_PotF_like"/>
    <property type="match status" value="1"/>
</dbReference>
<accession>A0A8J6TKD3</accession>
<dbReference type="GO" id="GO:0042597">
    <property type="term" value="C:periplasmic space"/>
    <property type="evidence" value="ECO:0007669"/>
    <property type="project" value="UniProtKB-SubCell"/>
</dbReference>
<protein>
    <submittedName>
        <fullName evidence="7">Spermidine/putrescine ABC transporter substrate-binding protein</fullName>
    </submittedName>
</protein>